<feature type="region of interest" description="Disordered" evidence="1">
    <location>
        <begin position="20"/>
        <end position="39"/>
    </location>
</feature>
<comment type="caution">
    <text evidence="2">The sequence shown here is derived from an EMBL/GenBank/DDBJ whole genome shotgun (WGS) entry which is preliminary data.</text>
</comment>
<dbReference type="EMBL" id="JRES01001649">
    <property type="protein sequence ID" value="KNC21168.1"/>
    <property type="molecule type" value="Genomic_DNA"/>
</dbReference>
<dbReference type="Proteomes" id="UP000037069">
    <property type="component" value="Unassembled WGS sequence"/>
</dbReference>
<evidence type="ECO:0000256" key="1">
    <source>
        <dbReference type="SAM" id="MobiDB-lite"/>
    </source>
</evidence>
<name>A0A0L0BML2_LUCCU</name>
<reference evidence="2 3" key="1">
    <citation type="journal article" date="2015" name="Nat. Commun.">
        <title>Lucilia cuprina genome unlocks parasitic fly biology to underpin future interventions.</title>
        <authorList>
            <person name="Anstead C.A."/>
            <person name="Korhonen P.K."/>
            <person name="Young N.D."/>
            <person name="Hall R.S."/>
            <person name="Jex A.R."/>
            <person name="Murali S.C."/>
            <person name="Hughes D.S."/>
            <person name="Lee S.F."/>
            <person name="Perry T."/>
            <person name="Stroehlein A.J."/>
            <person name="Ansell B.R."/>
            <person name="Breugelmans B."/>
            <person name="Hofmann A."/>
            <person name="Qu J."/>
            <person name="Dugan S."/>
            <person name="Lee S.L."/>
            <person name="Chao H."/>
            <person name="Dinh H."/>
            <person name="Han Y."/>
            <person name="Doddapaneni H.V."/>
            <person name="Worley K.C."/>
            <person name="Muzny D.M."/>
            <person name="Ioannidis P."/>
            <person name="Waterhouse R.M."/>
            <person name="Zdobnov E.M."/>
            <person name="James P.J."/>
            <person name="Bagnall N.H."/>
            <person name="Kotze A.C."/>
            <person name="Gibbs R.A."/>
            <person name="Richards S."/>
            <person name="Batterham P."/>
            <person name="Gasser R.B."/>
        </authorList>
    </citation>
    <scope>NUCLEOTIDE SEQUENCE [LARGE SCALE GENOMIC DNA]</scope>
    <source>
        <strain evidence="2 3">LS</strain>
        <tissue evidence="2">Full body</tissue>
    </source>
</reference>
<evidence type="ECO:0000313" key="3">
    <source>
        <dbReference type="Proteomes" id="UP000037069"/>
    </source>
</evidence>
<dbReference type="AlphaFoldDB" id="A0A0L0BML2"/>
<keyword evidence="3" id="KW-1185">Reference proteome</keyword>
<protein>
    <submittedName>
        <fullName evidence="2">Uncharacterized protein</fullName>
    </submittedName>
</protein>
<organism evidence="2 3">
    <name type="scientific">Lucilia cuprina</name>
    <name type="common">Green bottle fly</name>
    <name type="synonym">Australian sheep blowfly</name>
    <dbReference type="NCBI Taxonomy" id="7375"/>
    <lineage>
        <taxon>Eukaryota</taxon>
        <taxon>Metazoa</taxon>
        <taxon>Ecdysozoa</taxon>
        <taxon>Arthropoda</taxon>
        <taxon>Hexapoda</taxon>
        <taxon>Insecta</taxon>
        <taxon>Pterygota</taxon>
        <taxon>Neoptera</taxon>
        <taxon>Endopterygota</taxon>
        <taxon>Diptera</taxon>
        <taxon>Brachycera</taxon>
        <taxon>Muscomorpha</taxon>
        <taxon>Oestroidea</taxon>
        <taxon>Calliphoridae</taxon>
        <taxon>Luciliinae</taxon>
        <taxon>Lucilia</taxon>
    </lineage>
</organism>
<sequence length="154" mass="18175">MTLLYEPTYSLVRKFSKRNHSSRGAKYSRKAEPSKRPSPKVSCKTSCQGCEAPLDIICLEIYKKKKRKLLQLKSIVLLKSILNKLTLINYPLQDDDRHHIYAKVYVDHWDHIGQQHDTYHDRFEILQHHFKNLINITHLREDTLEQGKGVYFLA</sequence>
<accession>A0A0L0BML2</accession>
<proteinExistence type="predicted"/>
<evidence type="ECO:0000313" key="2">
    <source>
        <dbReference type="EMBL" id="KNC21168.1"/>
    </source>
</evidence>
<gene>
    <name evidence="2" type="ORF">FF38_00051</name>
</gene>